<accession>A0A4R1MID3</accession>
<evidence type="ECO:0000313" key="1">
    <source>
        <dbReference type="EMBL" id="TCK92386.1"/>
    </source>
</evidence>
<keyword evidence="2" id="KW-1185">Reference proteome</keyword>
<evidence type="ECO:0000313" key="2">
    <source>
        <dbReference type="Proteomes" id="UP000294545"/>
    </source>
</evidence>
<reference evidence="1 2" key="1">
    <citation type="submission" date="2019-03" db="EMBL/GenBank/DDBJ databases">
        <title>Genomic Encyclopedia of Type Strains, Phase IV (KMG-IV): sequencing the most valuable type-strain genomes for metagenomic binning, comparative biology and taxonomic classification.</title>
        <authorList>
            <person name="Goeker M."/>
        </authorList>
    </citation>
    <scope>NUCLEOTIDE SEQUENCE [LARGE SCALE GENOMIC DNA]</scope>
    <source>
        <strain evidence="1 2">DSM 24176</strain>
    </source>
</reference>
<organism evidence="1 2">
    <name type="scientific">Natranaerovirga hydrolytica</name>
    <dbReference type="NCBI Taxonomy" id="680378"/>
    <lineage>
        <taxon>Bacteria</taxon>
        <taxon>Bacillati</taxon>
        <taxon>Bacillota</taxon>
        <taxon>Clostridia</taxon>
        <taxon>Lachnospirales</taxon>
        <taxon>Natranaerovirgaceae</taxon>
        <taxon>Natranaerovirga</taxon>
    </lineage>
</organism>
<dbReference type="AlphaFoldDB" id="A0A4R1MID3"/>
<dbReference type="Proteomes" id="UP000294545">
    <property type="component" value="Unassembled WGS sequence"/>
</dbReference>
<name>A0A4R1MID3_9FIRM</name>
<comment type="caution">
    <text evidence="1">The sequence shown here is derived from an EMBL/GenBank/DDBJ whole genome shotgun (WGS) entry which is preliminary data.</text>
</comment>
<proteinExistence type="predicted"/>
<dbReference type="EMBL" id="SMGQ01000014">
    <property type="protein sequence ID" value="TCK92386.1"/>
    <property type="molecule type" value="Genomic_DNA"/>
</dbReference>
<dbReference type="RefSeq" id="WP_132282823.1">
    <property type="nucleotide sequence ID" value="NZ_SMGQ01000014.1"/>
</dbReference>
<sequence length="241" mass="28122">MIMKKIIVMIMLVIVFFSVGLSIRKEDPFILKEIDTSIYDHKGYILYYSNDEGNGDIKLKVLDDEIIIAENINEEYILNDNKNGFFLETLVVDEEDHSIIVAMKNEFVTKYGSKSRIMLISREGGNLIRKWDSESEIGERISINAYNEKENTIELTVNEFDLTAYYNQDIEIDEFLKSSENQYLEKHTVIDFNIIEKDQDILFNTTTIMRMGYVPLTLEIVTTYSINDSNVEIVDIRLNEY</sequence>
<gene>
    <name evidence="1" type="ORF">EDC19_2121</name>
</gene>
<protein>
    <submittedName>
        <fullName evidence="1">Uncharacterized protein</fullName>
    </submittedName>
</protein>